<reference evidence="1 2" key="1">
    <citation type="submission" date="2013-07" db="EMBL/GenBank/DDBJ databases">
        <title>Comparative Genomic and Metabolomic Analysis of Twelve Strains of Pseudoalteromonas luteoviolacea.</title>
        <authorList>
            <person name="Vynne N.G."/>
            <person name="Mansson M."/>
            <person name="Gram L."/>
        </authorList>
    </citation>
    <scope>NUCLEOTIDE SEQUENCE [LARGE SCALE GENOMIC DNA]</scope>
    <source>
        <strain evidence="1 2">CPMOR-1</strain>
    </source>
</reference>
<dbReference type="AlphaFoldDB" id="A0A167LYU0"/>
<evidence type="ECO:0000313" key="2">
    <source>
        <dbReference type="Proteomes" id="UP000076486"/>
    </source>
</evidence>
<dbReference type="Proteomes" id="UP000076486">
    <property type="component" value="Unassembled WGS sequence"/>
</dbReference>
<dbReference type="EMBL" id="AUYC01000016">
    <property type="protein sequence ID" value="KZN65544.1"/>
    <property type="molecule type" value="Genomic_DNA"/>
</dbReference>
<name>A0A167LYU0_9GAMM</name>
<evidence type="ECO:0000313" key="1">
    <source>
        <dbReference type="EMBL" id="KZN65544.1"/>
    </source>
</evidence>
<gene>
    <name evidence="1" type="ORF">N473_12590</name>
</gene>
<proteinExistence type="predicted"/>
<organism evidence="1 2">
    <name type="scientific">Pseudoalteromonas luteoviolacea CPMOR-1</name>
    <dbReference type="NCBI Taxonomy" id="1365248"/>
    <lineage>
        <taxon>Bacteria</taxon>
        <taxon>Pseudomonadati</taxon>
        <taxon>Pseudomonadota</taxon>
        <taxon>Gammaproteobacteria</taxon>
        <taxon>Alteromonadales</taxon>
        <taxon>Pseudoalteromonadaceae</taxon>
        <taxon>Pseudoalteromonas</taxon>
    </lineage>
</organism>
<comment type="caution">
    <text evidence="1">The sequence shown here is derived from an EMBL/GenBank/DDBJ whole genome shotgun (WGS) entry which is preliminary data.</text>
</comment>
<protein>
    <submittedName>
        <fullName evidence="1">Uncharacterized protein</fullName>
    </submittedName>
</protein>
<sequence>MKSAIQPIAIVINKNNRQLYKTGGLCHPYKARNLRKVDFFRYSQFVKLKKNTDEENYVVFRLPTMELISLEGKIF</sequence>
<dbReference type="PATRIC" id="fig|1365248.3.peg.1204"/>
<accession>A0A167LYU0</accession>